<gene>
    <name evidence="1" type="ORF">D4741_08295</name>
</gene>
<dbReference type="EMBL" id="QYSE01000001">
    <property type="protein sequence ID" value="RJF38049.1"/>
    <property type="molecule type" value="Genomic_DNA"/>
</dbReference>
<evidence type="ECO:0000313" key="1">
    <source>
        <dbReference type="EMBL" id="RJF38049.1"/>
    </source>
</evidence>
<dbReference type="PROSITE" id="PS51257">
    <property type="entry name" value="PROKAR_LIPOPROTEIN"/>
    <property type="match status" value="1"/>
</dbReference>
<dbReference type="AlphaFoldDB" id="A0A3A3EPK6"/>
<sequence>MKHLMFSVFILLMLSACDDKPEPKQTEVQQIPEVTLQQQFDNYQGLAWQVVEALQNQSTTQQLQDLTLKLITSSTGLFLNLKAQLPECEASLHALADATEFQQPQSNDTDALKNEIIINLEPNLPEFAAASCYHAQQLLLNPLAVYSLAQQADLAQSDYQNAKLKMIDSFARIKQLELITAIE</sequence>
<dbReference type="Proteomes" id="UP000265938">
    <property type="component" value="Unassembled WGS sequence"/>
</dbReference>
<organism evidence="1 2">
    <name type="scientific">Pseudoalteromonas gelatinilytica</name>
    <dbReference type="NCBI Taxonomy" id="1703256"/>
    <lineage>
        <taxon>Bacteria</taxon>
        <taxon>Pseudomonadati</taxon>
        <taxon>Pseudomonadota</taxon>
        <taxon>Gammaproteobacteria</taxon>
        <taxon>Alteromonadales</taxon>
        <taxon>Pseudoalteromonadaceae</taxon>
        <taxon>Pseudoalteromonas</taxon>
    </lineage>
</organism>
<proteinExistence type="predicted"/>
<comment type="caution">
    <text evidence="1">The sequence shown here is derived from an EMBL/GenBank/DDBJ whole genome shotgun (WGS) entry which is preliminary data.</text>
</comment>
<evidence type="ECO:0000313" key="2">
    <source>
        <dbReference type="Proteomes" id="UP000265938"/>
    </source>
</evidence>
<protein>
    <submittedName>
        <fullName evidence="1">Uncharacterized protein</fullName>
    </submittedName>
</protein>
<reference evidence="1 2" key="1">
    <citation type="submission" date="2018-09" db="EMBL/GenBank/DDBJ databases">
        <title>Identification of marine bacteria producing industrial enzymes.</title>
        <authorList>
            <person name="Cheng T.H."/>
            <person name="Saidin J."/>
            <person name="Muhd D.D."/>
            <person name="Isa M.N.M."/>
            <person name="Bakar M.F.A."/>
            <person name="Ismail N."/>
        </authorList>
    </citation>
    <scope>NUCLEOTIDE SEQUENCE [LARGE SCALE GENOMIC DNA]</scope>
    <source>
        <strain evidence="1 2">MNAD 1.6</strain>
    </source>
</reference>
<name>A0A3A3EPK6_9GAMM</name>
<dbReference type="RefSeq" id="WP_119852613.1">
    <property type="nucleotide sequence ID" value="NZ_QYSE01000001.1"/>
</dbReference>
<accession>A0A3A3EPK6</accession>